<dbReference type="Pfam" id="PF08241">
    <property type="entry name" value="Methyltransf_11"/>
    <property type="match status" value="1"/>
</dbReference>
<dbReference type="EMBL" id="BMDD01000008">
    <property type="protein sequence ID" value="GGH87019.1"/>
    <property type="molecule type" value="Genomic_DNA"/>
</dbReference>
<sequence length="230" mass="26360">MADWKEIWSRQRTIPEEKPDLEFLIEADGFNSGAGKIGISAWKNYTAHISEIADIRPKDALFEVGSGSGAFLYDFYRKGHRVGGIDYSPSLIELADFVMPGMDFQVQEAIGLTPEPSFDVVVANSVFQYFPSYEYAAEVILDMYRKSERIVALLDLNDIRYAEEALRIRKGALSDGEYEKKYSGLDHLFYDRDFVSDVLKGKNATIRVFDQQIENYGNNKFRFNVVIEKW</sequence>
<comment type="caution">
    <text evidence="2">The sequence shown here is derived from an EMBL/GenBank/DDBJ whole genome shotgun (WGS) entry which is preliminary data.</text>
</comment>
<evidence type="ECO:0000259" key="1">
    <source>
        <dbReference type="Pfam" id="PF08241"/>
    </source>
</evidence>
<protein>
    <recommendedName>
        <fullName evidence="1">Methyltransferase type 11 domain-containing protein</fullName>
    </recommendedName>
</protein>
<keyword evidence="3" id="KW-1185">Reference proteome</keyword>
<proteinExistence type="predicted"/>
<organism evidence="2 3">
    <name type="scientific">Saccharibacillus endophyticus</name>
    <dbReference type="NCBI Taxonomy" id="2060666"/>
    <lineage>
        <taxon>Bacteria</taxon>
        <taxon>Bacillati</taxon>
        <taxon>Bacillota</taxon>
        <taxon>Bacilli</taxon>
        <taxon>Bacillales</taxon>
        <taxon>Paenibacillaceae</taxon>
        <taxon>Saccharibacillus</taxon>
    </lineage>
</organism>
<dbReference type="SUPFAM" id="SSF53335">
    <property type="entry name" value="S-adenosyl-L-methionine-dependent methyltransferases"/>
    <property type="match status" value="1"/>
</dbReference>
<accession>A0ABQ2AAF8</accession>
<gene>
    <name evidence="2" type="ORF">GCM10007362_48160</name>
</gene>
<dbReference type="Proteomes" id="UP000605427">
    <property type="component" value="Unassembled WGS sequence"/>
</dbReference>
<name>A0ABQ2AAF8_9BACL</name>
<dbReference type="RefSeq" id="WP_172247685.1">
    <property type="nucleotide sequence ID" value="NZ_BMDD01000008.1"/>
</dbReference>
<reference evidence="3" key="1">
    <citation type="journal article" date="2019" name="Int. J. Syst. Evol. Microbiol.">
        <title>The Global Catalogue of Microorganisms (GCM) 10K type strain sequencing project: providing services to taxonomists for standard genome sequencing and annotation.</title>
        <authorList>
            <consortium name="The Broad Institute Genomics Platform"/>
            <consortium name="The Broad Institute Genome Sequencing Center for Infectious Disease"/>
            <person name="Wu L."/>
            <person name="Ma J."/>
        </authorList>
    </citation>
    <scope>NUCLEOTIDE SEQUENCE [LARGE SCALE GENOMIC DNA]</scope>
    <source>
        <strain evidence="3">CCM 8702</strain>
    </source>
</reference>
<evidence type="ECO:0000313" key="2">
    <source>
        <dbReference type="EMBL" id="GGH87019.1"/>
    </source>
</evidence>
<feature type="domain" description="Methyltransferase type 11" evidence="1">
    <location>
        <begin position="63"/>
        <end position="139"/>
    </location>
</feature>
<evidence type="ECO:0000313" key="3">
    <source>
        <dbReference type="Proteomes" id="UP000605427"/>
    </source>
</evidence>
<dbReference type="CDD" id="cd02440">
    <property type="entry name" value="AdoMet_MTases"/>
    <property type="match status" value="1"/>
</dbReference>
<dbReference type="Gene3D" id="3.40.50.150">
    <property type="entry name" value="Vaccinia Virus protein VP39"/>
    <property type="match status" value="1"/>
</dbReference>
<dbReference type="InterPro" id="IPR029063">
    <property type="entry name" value="SAM-dependent_MTases_sf"/>
</dbReference>
<dbReference type="InterPro" id="IPR013216">
    <property type="entry name" value="Methyltransf_11"/>
</dbReference>